<gene>
    <name evidence="3" type="ORF">DW687_09210</name>
</gene>
<keyword evidence="3" id="KW-0813">Transport</keyword>
<organism evidence="3 4">
    <name type="scientific">Anaerofustis stercorihominis</name>
    <dbReference type="NCBI Taxonomy" id="214853"/>
    <lineage>
        <taxon>Bacteria</taxon>
        <taxon>Bacillati</taxon>
        <taxon>Bacillota</taxon>
        <taxon>Clostridia</taxon>
        <taxon>Eubacteriales</taxon>
        <taxon>Eubacteriaceae</taxon>
        <taxon>Anaerofustis</taxon>
    </lineage>
</organism>
<keyword evidence="3" id="KW-0762">Sugar transport</keyword>
<keyword evidence="1" id="KW-0808">Transferase</keyword>
<dbReference type="InterPro" id="IPR003501">
    <property type="entry name" value="PTS_EIIB_2/3"/>
</dbReference>
<comment type="caution">
    <text evidence="3">The sequence shown here is derived from an EMBL/GenBank/DDBJ whole genome shotgun (WGS) entry which is preliminary data.</text>
</comment>
<dbReference type="Pfam" id="PF02302">
    <property type="entry name" value="PTS_IIB"/>
    <property type="match status" value="1"/>
</dbReference>
<evidence type="ECO:0000313" key="3">
    <source>
        <dbReference type="EMBL" id="RGD73527.1"/>
    </source>
</evidence>
<dbReference type="PROSITE" id="PS51099">
    <property type="entry name" value="PTS_EIIB_TYPE_2"/>
    <property type="match status" value="1"/>
</dbReference>
<feature type="domain" description="PTS EIIB type-2" evidence="2">
    <location>
        <begin position="5"/>
        <end position="97"/>
    </location>
</feature>
<dbReference type="GO" id="GO:0008982">
    <property type="term" value="F:protein-N(PI)-phosphohistidine-sugar phosphotransferase activity"/>
    <property type="evidence" value="ECO:0007669"/>
    <property type="project" value="InterPro"/>
</dbReference>
<dbReference type="RefSeq" id="WP_117532536.1">
    <property type="nucleotide sequence ID" value="NZ_QUSM01000005.1"/>
</dbReference>
<dbReference type="Gene3D" id="3.40.50.2300">
    <property type="match status" value="1"/>
</dbReference>
<dbReference type="GO" id="GO:0009401">
    <property type="term" value="P:phosphoenolpyruvate-dependent sugar phosphotransferase system"/>
    <property type="evidence" value="ECO:0007669"/>
    <property type="project" value="InterPro"/>
</dbReference>
<dbReference type="InterPro" id="IPR013011">
    <property type="entry name" value="PTS_EIIB_2"/>
</dbReference>
<name>A0A3E3DW52_9FIRM</name>
<dbReference type="CDD" id="cd05563">
    <property type="entry name" value="PTS_IIB_ascorbate"/>
    <property type="match status" value="1"/>
</dbReference>
<accession>A0A3E3DW52</accession>
<dbReference type="EMBL" id="QUSM01000005">
    <property type="protein sequence ID" value="RGD73527.1"/>
    <property type="molecule type" value="Genomic_DNA"/>
</dbReference>
<dbReference type="InterPro" id="IPR036095">
    <property type="entry name" value="PTS_EIIB-like_sf"/>
</dbReference>
<dbReference type="SUPFAM" id="SSF52794">
    <property type="entry name" value="PTS system IIB component-like"/>
    <property type="match status" value="1"/>
</dbReference>
<protein>
    <submittedName>
        <fullName evidence="3">PTS sugar transporter subunit IIB</fullName>
    </submittedName>
</protein>
<dbReference type="Proteomes" id="UP000261212">
    <property type="component" value="Unassembled WGS sequence"/>
</dbReference>
<evidence type="ECO:0000256" key="1">
    <source>
        <dbReference type="ARBA" id="ARBA00022679"/>
    </source>
</evidence>
<evidence type="ECO:0000259" key="2">
    <source>
        <dbReference type="PROSITE" id="PS51099"/>
    </source>
</evidence>
<dbReference type="AlphaFoldDB" id="A0A3E3DW52"/>
<sequence length="97" mass="10548">MKLPIRILCVCQMGLGSSVMLKLNIQKAVKELGIEATVDSCNASLAKGLMDSVDLIITNSDVAPVVREYGKPIIELVNMVSKKELAEKLGEYVKNNI</sequence>
<evidence type="ECO:0000313" key="4">
    <source>
        <dbReference type="Proteomes" id="UP000261212"/>
    </source>
</evidence>
<reference evidence="3 4" key="1">
    <citation type="submission" date="2018-08" db="EMBL/GenBank/DDBJ databases">
        <title>A genome reference for cultivated species of the human gut microbiota.</title>
        <authorList>
            <person name="Zou Y."/>
            <person name="Xue W."/>
            <person name="Luo G."/>
        </authorList>
    </citation>
    <scope>NUCLEOTIDE SEQUENCE [LARGE SCALE GENOMIC DNA]</scope>
    <source>
        <strain evidence="3 4">AM25-6</strain>
    </source>
</reference>
<proteinExistence type="predicted"/>